<protein>
    <recommendedName>
        <fullName evidence="4">ABC transporter permease</fullName>
    </recommendedName>
</protein>
<evidence type="ECO:0000313" key="2">
    <source>
        <dbReference type="EMBL" id="KHD78053.1"/>
    </source>
</evidence>
<dbReference type="EMBL" id="JRTT01000007">
    <property type="protein sequence ID" value="KHD78053.1"/>
    <property type="molecule type" value="Genomic_DNA"/>
</dbReference>
<gene>
    <name evidence="2" type="ORF">MB27_08155</name>
</gene>
<accession>A0A0A6UST6</accession>
<reference evidence="2 3" key="1">
    <citation type="submission" date="2014-10" db="EMBL/GenBank/DDBJ databases">
        <title>Draft genome sequence of Actinoplanes utahensis NRRL 12052.</title>
        <authorList>
            <person name="Velasco-Bucheli B."/>
            <person name="del Cerro C."/>
            <person name="Hormigo D."/>
            <person name="Garcia J.L."/>
            <person name="Acebal C."/>
            <person name="Arroyo M."/>
            <person name="de la Mata I."/>
        </authorList>
    </citation>
    <scope>NUCLEOTIDE SEQUENCE [LARGE SCALE GENOMIC DNA]</scope>
    <source>
        <strain evidence="2 3">NRRL 12052</strain>
    </source>
</reference>
<proteinExistence type="predicted"/>
<feature type="transmembrane region" description="Helical" evidence="1">
    <location>
        <begin position="38"/>
        <end position="57"/>
    </location>
</feature>
<dbReference type="RefSeq" id="WP_043523528.1">
    <property type="nucleotide sequence ID" value="NZ_JRTT01000007.1"/>
</dbReference>
<evidence type="ECO:0000256" key="1">
    <source>
        <dbReference type="SAM" id="Phobius"/>
    </source>
</evidence>
<dbReference type="AlphaFoldDB" id="A0A0A6UST6"/>
<dbReference type="eggNOG" id="ENOG503211V">
    <property type="taxonomic scope" value="Bacteria"/>
</dbReference>
<comment type="caution">
    <text evidence="2">The sequence shown here is derived from an EMBL/GenBank/DDBJ whole genome shotgun (WGS) entry which is preliminary data.</text>
</comment>
<evidence type="ECO:0008006" key="4">
    <source>
        <dbReference type="Google" id="ProtNLM"/>
    </source>
</evidence>
<feature type="transmembrane region" description="Helical" evidence="1">
    <location>
        <begin position="108"/>
        <end position="128"/>
    </location>
</feature>
<feature type="transmembrane region" description="Helical" evidence="1">
    <location>
        <begin position="175"/>
        <end position="194"/>
    </location>
</feature>
<feature type="non-terminal residue" evidence="2">
    <location>
        <position position="199"/>
    </location>
</feature>
<name>A0A0A6UST6_ACTUT</name>
<feature type="transmembrane region" description="Helical" evidence="1">
    <location>
        <begin position="135"/>
        <end position="155"/>
    </location>
</feature>
<dbReference type="Proteomes" id="UP000054537">
    <property type="component" value="Unassembled WGS sequence"/>
</dbReference>
<feature type="transmembrane region" description="Helical" evidence="1">
    <location>
        <begin position="12"/>
        <end position="32"/>
    </location>
</feature>
<keyword evidence="1" id="KW-0812">Transmembrane</keyword>
<keyword evidence="1" id="KW-0472">Membrane</keyword>
<evidence type="ECO:0000313" key="3">
    <source>
        <dbReference type="Proteomes" id="UP000054537"/>
    </source>
</evidence>
<dbReference type="STRING" id="1869.MB27_08155"/>
<keyword evidence="1" id="KW-1133">Transmembrane helix</keyword>
<organism evidence="2 3">
    <name type="scientific">Actinoplanes utahensis</name>
    <dbReference type="NCBI Taxonomy" id="1869"/>
    <lineage>
        <taxon>Bacteria</taxon>
        <taxon>Bacillati</taxon>
        <taxon>Actinomycetota</taxon>
        <taxon>Actinomycetes</taxon>
        <taxon>Micromonosporales</taxon>
        <taxon>Micromonosporaceae</taxon>
        <taxon>Actinoplanes</taxon>
    </lineage>
</organism>
<feature type="transmembrane region" description="Helical" evidence="1">
    <location>
        <begin position="77"/>
        <end position="102"/>
    </location>
</feature>
<sequence length="199" mass="21396">MIAVFRSEFYRSLSLRSSWLALVGFAVVAALSGWLDRVAWSLFAGGGAFGLAVTVVAQHHQHRTAILLYLARPRRWLVLAAQCLVAALLGSVLVAVSGIALFLEGQSAHYLTTLRVAPLIAVLGVLCATVVRRPLWLVAGGFGWVLFAEGLINRMDRGLPFASYMFAAGGDPQGLLHLLAWTAAVVPVAVWALYRDLTA</sequence>
<keyword evidence="3" id="KW-1185">Reference proteome</keyword>